<dbReference type="Pfam" id="PF01636">
    <property type="entry name" value="APH"/>
    <property type="match status" value="1"/>
</dbReference>
<keyword evidence="3" id="KW-1185">Reference proteome</keyword>
<dbReference type="SUPFAM" id="SSF56112">
    <property type="entry name" value="Protein kinase-like (PK-like)"/>
    <property type="match status" value="1"/>
</dbReference>
<dbReference type="InterPro" id="IPR002575">
    <property type="entry name" value="Aminoglycoside_PTrfase"/>
</dbReference>
<proteinExistence type="predicted"/>
<dbReference type="PANTHER" id="PTHR21310">
    <property type="entry name" value="AMINOGLYCOSIDE PHOSPHOTRANSFERASE-RELATED-RELATED"/>
    <property type="match status" value="1"/>
</dbReference>
<evidence type="ECO:0000259" key="1">
    <source>
        <dbReference type="Pfam" id="PF01636"/>
    </source>
</evidence>
<dbReference type="EMBL" id="FOYZ01000006">
    <property type="protein sequence ID" value="SFR81655.1"/>
    <property type="molecule type" value="Genomic_DNA"/>
</dbReference>
<name>A0A1I6JRR0_9FIRM</name>
<organism evidence="2 3">
    <name type="scientific">Anaeromicropila populeti</name>
    <dbReference type="NCBI Taxonomy" id="37658"/>
    <lineage>
        <taxon>Bacteria</taxon>
        <taxon>Bacillati</taxon>
        <taxon>Bacillota</taxon>
        <taxon>Clostridia</taxon>
        <taxon>Lachnospirales</taxon>
        <taxon>Lachnospiraceae</taxon>
        <taxon>Anaeromicropila</taxon>
    </lineage>
</organism>
<protein>
    <submittedName>
        <fullName evidence="2">Phosphotransferase enzyme family protein</fullName>
    </submittedName>
</protein>
<dbReference type="PANTHER" id="PTHR21310:SF15">
    <property type="entry name" value="AMINOGLYCOSIDE PHOSPHOTRANSFERASE DOMAIN-CONTAINING PROTEIN"/>
    <property type="match status" value="1"/>
</dbReference>
<dbReference type="GO" id="GO:0016740">
    <property type="term" value="F:transferase activity"/>
    <property type="evidence" value="ECO:0007669"/>
    <property type="project" value="UniProtKB-KW"/>
</dbReference>
<reference evidence="2 3" key="1">
    <citation type="submission" date="2016-10" db="EMBL/GenBank/DDBJ databases">
        <authorList>
            <person name="de Groot N.N."/>
        </authorList>
    </citation>
    <scope>NUCLEOTIDE SEQUENCE [LARGE SCALE GENOMIC DNA]</scope>
    <source>
        <strain evidence="2 3">743A</strain>
    </source>
</reference>
<feature type="domain" description="Aminoglycoside phosphotransferase" evidence="1">
    <location>
        <begin position="87"/>
        <end position="132"/>
    </location>
</feature>
<evidence type="ECO:0000313" key="3">
    <source>
        <dbReference type="Proteomes" id="UP000199659"/>
    </source>
</evidence>
<keyword evidence="2" id="KW-0808">Transferase</keyword>
<evidence type="ECO:0000313" key="2">
    <source>
        <dbReference type="EMBL" id="SFR81655.1"/>
    </source>
</evidence>
<dbReference type="AlphaFoldDB" id="A0A1I6JRR0"/>
<dbReference type="STRING" id="37658.SAMN05661086_01919"/>
<dbReference type="InterPro" id="IPR011009">
    <property type="entry name" value="Kinase-like_dom_sf"/>
</dbReference>
<accession>A0A1I6JRR0</accession>
<sequence length="204" mass="24578">MNSIYNELNEEEKAGIQQQIGRYSAMLNQLEGERFGYYGQPDKQGENWFHVFKSMIDDTVYDAERKNVDLRISVEELHDLLGRDRRYFEEVVTPKFVHWDLWLGNIFVKNNRITGLIDFERCMWADVLMEVGFRTHDCDKSFLEGYGICELSKNQKIRAKWYDIYLFLIISLESDYRNYETRDPYFWATDRLIQRLSEVQDEKF</sequence>
<dbReference type="Gene3D" id="3.90.1200.10">
    <property type="match status" value="1"/>
</dbReference>
<dbReference type="InterPro" id="IPR051678">
    <property type="entry name" value="AGP_Transferase"/>
</dbReference>
<gene>
    <name evidence="2" type="ORF">SAMN05661086_01919</name>
</gene>
<dbReference type="Proteomes" id="UP000199659">
    <property type="component" value="Unassembled WGS sequence"/>
</dbReference>